<dbReference type="AlphaFoldDB" id="A0A183GKH0"/>
<keyword evidence="2" id="KW-1185">Reference proteome</keyword>
<dbReference type="Proteomes" id="UP000050761">
    <property type="component" value="Unassembled WGS sequence"/>
</dbReference>
<evidence type="ECO:0000313" key="3">
    <source>
        <dbReference type="WBParaSite" id="HPBE_0002319001-mRNA-1"/>
    </source>
</evidence>
<dbReference type="EMBL" id="UZAH01034769">
    <property type="protein sequence ID" value="VDP37152.1"/>
    <property type="molecule type" value="Genomic_DNA"/>
</dbReference>
<evidence type="ECO:0000313" key="2">
    <source>
        <dbReference type="Proteomes" id="UP000050761"/>
    </source>
</evidence>
<protein>
    <submittedName>
        <fullName evidence="3">COMM domain-containing protein</fullName>
    </submittedName>
</protein>
<sequence length="190" mass="20530">MSQPTLPTFPREGADVDVVALRKIARASLVGLRSACAHGSSKREDGEAILGTASLPSQVAEALVSFFNAFWRYLVYHRLGGQALLNALETSLPPPLLDVVAEIWYADGPSVFTDLARRTASNHARVNDISWSVWTQTASDGLPSGDGALGIRLDISTDKGMRTVFLSRSEAAALHDETVRIQAEIDKLLE</sequence>
<dbReference type="OrthoDB" id="5807046at2759"/>
<accession>A0A183GKH0</accession>
<gene>
    <name evidence="1" type="ORF">HPBE_LOCUS23189</name>
</gene>
<name>A0A183GKH0_HELPZ</name>
<dbReference type="WBParaSite" id="HPBE_0002319001-mRNA-1">
    <property type="protein sequence ID" value="HPBE_0002319001-mRNA-1"/>
    <property type="gene ID" value="HPBE_0002319001"/>
</dbReference>
<reference evidence="3" key="2">
    <citation type="submission" date="2019-09" db="UniProtKB">
        <authorList>
            <consortium name="WormBaseParasite"/>
        </authorList>
    </citation>
    <scope>IDENTIFICATION</scope>
</reference>
<reference evidence="1 2" key="1">
    <citation type="submission" date="2018-11" db="EMBL/GenBank/DDBJ databases">
        <authorList>
            <consortium name="Pathogen Informatics"/>
        </authorList>
    </citation>
    <scope>NUCLEOTIDE SEQUENCE [LARGE SCALE GENOMIC DNA]</scope>
</reference>
<organism evidence="2 3">
    <name type="scientific">Heligmosomoides polygyrus</name>
    <name type="common">Parasitic roundworm</name>
    <dbReference type="NCBI Taxonomy" id="6339"/>
    <lineage>
        <taxon>Eukaryota</taxon>
        <taxon>Metazoa</taxon>
        <taxon>Ecdysozoa</taxon>
        <taxon>Nematoda</taxon>
        <taxon>Chromadorea</taxon>
        <taxon>Rhabditida</taxon>
        <taxon>Rhabditina</taxon>
        <taxon>Rhabditomorpha</taxon>
        <taxon>Strongyloidea</taxon>
        <taxon>Heligmosomidae</taxon>
        <taxon>Heligmosomoides</taxon>
    </lineage>
</organism>
<proteinExistence type="predicted"/>
<evidence type="ECO:0000313" key="1">
    <source>
        <dbReference type="EMBL" id="VDP37152.1"/>
    </source>
</evidence>
<accession>A0A3P8CEN1</accession>